<dbReference type="InterPro" id="IPR037724">
    <property type="entry name" value="C2E_Ferlin"/>
</dbReference>
<dbReference type="Pfam" id="PF16165">
    <property type="entry name" value="Ferlin_C"/>
    <property type="match status" value="1"/>
</dbReference>
<reference evidence="11 12" key="1">
    <citation type="journal article" date="2018" name="Nat. Ecol. Evol.">
        <title>Shark genomes provide insights into elasmobranch evolution and the origin of vertebrates.</title>
        <authorList>
            <person name="Hara Y"/>
            <person name="Yamaguchi K"/>
            <person name="Onimaru K"/>
            <person name="Kadota M"/>
            <person name="Koyanagi M"/>
            <person name="Keeley SD"/>
            <person name="Tatsumi K"/>
            <person name="Tanaka K"/>
            <person name="Motone F"/>
            <person name="Kageyama Y"/>
            <person name="Nozu R"/>
            <person name="Adachi N"/>
            <person name="Nishimura O"/>
            <person name="Nakagawa R"/>
            <person name="Tanegashima C"/>
            <person name="Kiyatake I"/>
            <person name="Matsumoto R"/>
            <person name="Murakumo K"/>
            <person name="Nishida K"/>
            <person name="Terakita A"/>
            <person name="Kuratani S"/>
            <person name="Sato K"/>
            <person name="Hyodo S Kuraku.S."/>
        </authorList>
    </citation>
    <scope>NUCLEOTIDE SEQUENCE [LARGE SCALE GENOMIC DNA]</scope>
</reference>
<name>A0A401T7R2_CHIPU</name>
<feature type="compositionally biased region" description="Basic and acidic residues" evidence="8">
    <location>
        <begin position="1250"/>
        <end position="1268"/>
    </location>
</feature>
<dbReference type="STRING" id="137246.A0A401T7R2"/>
<evidence type="ECO:0000259" key="10">
    <source>
        <dbReference type="PROSITE" id="PS50004"/>
    </source>
</evidence>
<keyword evidence="4" id="KW-0677">Repeat</keyword>
<protein>
    <recommendedName>
        <fullName evidence="10">C2 domain-containing protein</fullName>
    </recommendedName>
</protein>
<evidence type="ECO:0000256" key="1">
    <source>
        <dbReference type="ARBA" id="ARBA00004167"/>
    </source>
</evidence>
<evidence type="ECO:0000256" key="2">
    <source>
        <dbReference type="ARBA" id="ARBA00022692"/>
    </source>
</evidence>
<dbReference type="InterPro" id="IPR012968">
    <property type="entry name" value="FerIin_dom"/>
</dbReference>
<dbReference type="InterPro" id="IPR012561">
    <property type="entry name" value="Ferlin_B-domain"/>
</dbReference>
<dbReference type="CDD" id="cd08374">
    <property type="entry name" value="C2F_Ferlin"/>
    <property type="match status" value="1"/>
</dbReference>
<keyword evidence="6 9" id="KW-1133">Transmembrane helix</keyword>
<dbReference type="InterPro" id="IPR037726">
    <property type="entry name" value="C2A_Ferlin"/>
</dbReference>
<dbReference type="PANTHER" id="PTHR12546:SF36">
    <property type="entry name" value="FER-1-LIKE PROTEIN 4"/>
    <property type="match status" value="1"/>
</dbReference>
<dbReference type="GO" id="GO:0046872">
    <property type="term" value="F:metal ion binding"/>
    <property type="evidence" value="ECO:0007669"/>
    <property type="project" value="UniProtKB-KW"/>
</dbReference>
<evidence type="ECO:0000313" key="12">
    <source>
        <dbReference type="Proteomes" id="UP000287033"/>
    </source>
</evidence>
<dbReference type="InterPro" id="IPR037723">
    <property type="entry name" value="C2D_Ferlin"/>
</dbReference>
<dbReference type="Pfam" id="PF08151">
    <property type="entry name" value="FerI"/>
    <property type="match status" value="1"/>
</dbReference>
<feature type="transmembrane region" description="Helical" evidence="9">
    <location>
        <begin position="1880"/>
        <end position="1900"/>
    </location>
</feature>
<dbReference type="InterPro" id="IPR032362">
    <property type="entry name" value="Ferlin_C"/>
</dbReference>
<dbReference type="SMART" id="SM01201">
    <property type="entry name" value="FerB"/>
    <property type="match status" value="1"/>
</dbReference>
<feature type="domain" description="C2" evidence="10">
    <location>
        <begin position="361"/>
        <end position="494"/>
    </location>
</feature>
<feature type="domain" description="C2" evidence="10">
    <location>
        <begin position="1695"/>
        <end position="1842"/>
    </location>
</feature>
<dbReference type="InterPro" id="IPR000008">
    <property type="entry name" value="C2_dom"/>
</dbReference>
<feature type="compositionally biased region" description="Polar residues" evidence="8">
    <location>
        <begin position="691"/>
        <end position="704"/>
    </location>
</feature>
<dbReference type="EMBL" id="BEZZ01001221">
    <property type="protein sequence ID" value="GCC38637.1"/>
    <property type="molecule type" value="Genomic_DNA"/>
</dbReference>
<dbReference type="SUPFAM" id="SSF49562">
    <property type="entry name" value="C2 domain (Calcium/lipid-binding domain, CaLB)"/>
    <property type="match status" value="7"/>
</dbReference>
<dbReference type="InterPro" id="IPR037720">
    <property type="entry name" value="C2B_Ferlin"/>
</dbReference>
<feature type="region of interest" description="Disordered" evidence="8">
    <location>
        <begin position="670"/>
        <end position="705"/>
    </location>
</feature>
<organism evidence="11 12">
    <name type="scientific">Chiloscyllium punctatum</name>
    <name type="common">Brownbanded bambooshark</name>
    <name type="synonym">Hemiscyllium punctatum</name>
    <dbReference type="NCBI Taxonomy" id="137246"/>
    <lineage>
        <taxon>Eukaryota</taxon>
        <taxon>Metazoa</taxon>
        <taxon>Chordata</taxon>
        <taxon>Craniata</taxon>
        <taxon>Vertebrata</taxon>
        <taxon>Chondrichthyes</taxon>
        <taxon>Elasmobranchii</taxon>
        <taxon>Galeomorphii</taxon>
        <taxon>Galeoidea</taxon>
        <taxon>Orectolobiformes</taxon>
        <taxon>Hemiscylliidae</taxon>
        <taxon>Chiloscyllium</taxon>
    </lineage>
</organism>
<gene>
    <name evidence="11" type="ORF">chiPu_0017152</name>
</gene>
<dbReference type="SMART" id="SM00239">
    <property type="entry name" value="C2"/>
    <property type="match status" value="6"/>
</dbReference>
<dbReference type="CDD" id="cd08373">
    <property type="entry name" value="C2A_Ferlin"/>
    <property type="match status" value="1"/>
</dbReference>
<evidence type="ECO:0000256" key="4">
    <source>
        <dbReference type="ARBA" id="ARBA00022737"/>
    </source>
</evidence>
<feature type="domain" description="C2" evidence="10">
    <location>
        <begin position="201"/>
        <end position="324"/>
    </location>
</feature>
<feature type="domain" description="C2" evidence="10">
    <location>
        <begin position="1452"/>
        <end position="1569"/>
    </location>
</feature>
<feature type="domain" description="C2" evidence="10">
    <location>
        <begin position="1"/>
        <end position="97"/>
    </location>
</feature>
<proteinExistence type="predicted"/>
<feature type="region of interest" description="Disordered" evidence="8">
    <location>
        <begin position="1250"/>
        <end position="1271"/>
    </location>
</feature>
<dbReference type="Pfam" id="PF08150">
    <property type="entry name" value="FerB"/>
    <property type="match status" value="1"/>
</dbReference>
<dbReference type="OMA" id="DHTWRLC"/>
<evidence type="ECO:0000256" key="8">
    <source>
        <dbReference type="SAM" id="MobiDB-lite"/>
    </source>
</evidence>
<dbReference type="FunFam" id="2.60.40.150:FF:000034">
    <property type="entry name" value="otoferlin isoform X2"/>
    <property type="match status" value="1"/>
</dbReference>
<dbReference type="PANTHER" id="PTHR12546">
    <property type="entry name" value="FER-1-LIKE"/>
    <property type="match status" value="1"/>
</dbReference>
<dbReference type="Pfam" id="PF00168">
    <property type="entry name" value="C2"/>
    <property type="match status" value="5"/>
</dbReference>
<keyword evidence="3" id="KW-0479">Metal-binding</keyword>
<dbReference type="Pfam" id="PF22901">
    <property type="entry name" value="dsrm_Ferlin"/>
    <property type="match status" value="1"/>
</dbReference>
<dbReference type="InterPro" id="IPR037721">
    <property type="entry name" value="Ferlin"/>
</dbReference>
<evidence type="ECO:0000313" key="11">
    <source>
        <dbReference type="EMBL" id="GCC38637.1"/>
    </source>
</evidence>
<keyword evidence="5" id="KW-0106">Calcium</keyword>
<feature type="region of interest" description="Disordered" evidence="8">
    <location>
        <begin position="572"/>
        <end position="601"/>
    </location>
</feature>
<dbReference type="CDD" id="cd04017">
    <property type="entry name" value="C2D_Ferlin"/>
    <property type="match status" value="1"/>
</dbReference>
<dbReference type="InterPro" id="IPR037725">
    <property type="entry name" value="C2F_Ferlin"/>
</dbReference>
<dbReference type="Proteomes" id="UP000287033">
    <property type="component" value="Unassembled WGS sequence"/>
</dbReference>
<dbReference type="GO" id="GO:0016020">
    <property type="term" value="C:membrane"/>
    <property type="evidence" value="ECO:0007669"/>
    <property type="project" value="UniProtKB-SubCell"/>
</dbReference>
<dbReference type="GO" id="GO:0007009">
    <property type="term" value="P:plasma membrane organization"/>
    <property type="evidence" value="ECO:0007669"/>
    <property type="project" value="TreeGrafter"/>
</dbReference>
<accession>A0A401T7R2</accession>
<dbReference type="InterPro" id="IPR055072">
    <property type="entry name" value="Ferlin_DSRM"/>
</dbReference>
<dbReference type="InterPro" id="IPR035892">
    <property type="entry name" value="C2_domain_sf"/>
</dbReference>
<keyword evidence="2 9" id="KW-0812">Transmembrane</keyword>
<evidence type="ECO:0000256" key="7">
    <source>
        <dbReference type="ARBA" id="ARBA00023136"/>
    </source>
</evidence>
<dbReference type="OrthoDB" id="10059618at2759"/>
<evidence type="ECO:0000256" key="5">
    <source>
        <dbReference type="ARBA" id="ARBA00022837"/>
    </source>
</evidence>
<keyword evidence="7 9" id="KW-0472">Membrane</keyword>
<dbReference type="CDD" id="cd04018">
    <property type="entry name" value="C2C_Ferlin"/>
    <property type="match status" value="1"/>
</dbReference>
<dbReference type="InterPro" id="IPR037722">
    <property type="entry name" value="C2C_Ferlin"/>
</dbReference>
<dbReference type="Gene3D" id="2.60.40.150">
    <property type="entry name" value="C2 domain"/>
    <property type="match status" value="6"/>
</dbReference>
<keyword evidence="12" id="KW-1185">Reference proteome</keyword>
<dbReference type="CDD" id="cd04037">
    <property type="entry name" value="C2E_Ferlin"/>
    <property type="match status" value="1"/>
</dbReference>
<feature type="domain" description="C2" evidence="10">
    <location>
        <begin position="956"/>
        <end position="1083"/>
    </location>
</feature>
<dbReference type="CDD" id="cd04011">
    <property type="entry name" value="C2B_Ferlin"/>
    <property type="match status" value="1"/>
</dbReference>
<feature type="domain" description="C2" evidence="10">
    <location>
        <begin position="1132"/>
        <end position="1260"/>
    </location>
</feature>
<dbReference type="SMART" id="SM01202">
    <property type="entry name" value="FerI"/>
    <property type="match status" value="1"/>
</dbReference>
<feature type="compositionally biased region" description="Basic and acidic residues" evidence="8">
    <location>
        <begin position="670"/>
        <end position="682"/>
    </location>
</feature>
<comment type="caution">
    <text evidence="11">The sequence shown here is derived from an EMBL/GenBank/DDBJ whole genome shotgun (WGS) entry which is preliminary data.</text>
</comment>
<evidence type="ECO:0000256" key="6">
    <source>
        <dbReference type="ARBA" id="ARBA00022989"/>
    </source>
</evidence>
<evidence type="ECO:0000256" key="3">
    <source>
        <dbReference type="ARBA" id="ARBA00022723"/>
    </source>
</evidence>
<dbReference type="PROSITE" id="PS50004">
    <property type="entry name" value="C2"/>
    <property type="match status" value="7"/>
</dbReference>
<comment type="subcellular location">
    <subcellularLocation>
        <location evidence="1">Membrane</location>
        <topology evidence="1">Single-pass membrane protein</topology>
    </subcellularLocation>
</comment>
<sequence>MSLTLFLKKVSNLSGKYDRQVHITFRGYTHLTRKVKCEYEAVFNEEFRWPHYGRDIIEEMLEIRVYNHSKLFSNRLLGQLQISLQQVAKTGQLVLKEALVDKKNSLTDILVDLEVRYQPVEGVVGSWTENDFVVDISDREALIIQNEGYRSHQYSELDKEDQLDQKTRALGRKLVNTDSTEDDDDVDISEIDISSVSFTPQKSRCRFFTRMELDAPRIQNFQITINVLEARKLIGVNIDPVIYVKVGDEKKHTATQKSTNCPFYNEYFVFEFQEPPAVLFDKIIEIKAIHAKKIPFTGVQLGTFKIDAGTVYQQPDHKFFQKWATLTDPKDTKGGIKGFVKCTITVMGKGDFQGCLPVTNQDEDVEKNLLLPKQMPAERPWAKFFIKVYKAEDLPSMNSGIMGSFSKILGEHKVFIDPYVQVSFAGQQGETSVESNTTKPEWNEQITFIEMFPPLARRIKVQVIDDAKINDVAVATHFINLEQISDAGINAGFHPTFGPMWIYLYGSPQNSVLMDAHKDMNEGLTEGIFYRGRLLIAVTVEVYSSISAIHSTKDKSAKSVLSKFKLKTKSKKSKSKSKIKEESSSQTESEGGANPQEQPSAVEVEVEEIHPVPESIAGEKEEFLLFASFFEATMIDSSVGSRALTFEVSIGNYGKLVELVTKKKKEGKVDDNEEKRSLLDTRDSDDELENTEISLPPKQNSITPPTKAEYTEFDRSYCCIPYLYEKPCVYVWSSWEDYSWRLYNSNLLAKIAERLEDGLDEVAHMIKRPKSEAHIQLQQILNEFVAGCRQYHIYAEKKTTSRPNNLDRCRIKSLKHNIIIHAKQALRIMKRLNKKNVKEQLREAQKLLEKIKMRVEEPQTPVPDVFIWMLSNGKRLAYARIPARQILYSVAEEEKGKDCGKIQTIIMKAPGAPIGEIFAKLELYMWLGVTKSIKSNISSLPQEFIPVYEEGARRTETSPPLPPIKLNSDYSSYFQLRAHMYQARGVLAADDTGLSDTFARVVFSTQCQSTRYLEETLSPLWSEMLLFDQILIEGSKDELKKDPPIIIINIFDYDSLGSPEFLGRAFAAPSVKLQGESYVRPPLKFHDIYRGQTMGGELLAAFELIELDYSGYGEPSLPDDVESKDPEYLDEQRKYFIIPAGIRPKLKTFRIEVLFWGLRELKRINLFEVEQPQVTIECAGQKVESEIITSYKENPNFDELVKYFEVDLPEQMYLHPPLSIFVVEQRAFGRTILVGSYTVTSLQQFSLKELEENPEPEHDDPKTKKKELTSPFSKDNMQAPVIISVDPEVALSENKKRPLDVLKTPMKKLPLKTKLLKDEPEEYEEKIEPEELDWWSKYYASLEEMKEKEHKEEEANEQDVTHLNMPTFDEIEEEANRTDEQVTTTTKKTIATFQIFNTELETEFFNFEDWLYIFPLYRGKANGNEFGDKVDDRSMGKYKGSFLIYPNDEVEADYKIFQGIPKNRPIKVLVRVYVVKATNLAPTDLNGKSDPYIVVKVGEQVQDSKDRYIPKQLNPVFGEVFEMTVAFPMETELTVSIFDHDMVGTDDLIGETKLDLENRYYSKYRAQCGLPTQYEAQGYNAWRDCLKPSQILTKLCKDLQLLEPEYRIGEVKVNNKIFKIPSDSQPMGNNKKGSSPMMTDEQKALYVLRHWEEMPEYGIKLVPEHIEIRTLQKSENPGMSKGQVHMWVDMFPVDLPAPPPVNIKPRQPISYELRVIIWNTDDVALDDVNPLTGDRSSDIYVKGWLKGLEDDKQETDVHFNSLTGEGNFNWRFVFRFDYLPTEKEIVYKKKESIFSLEESEFRQPAVLMLQLWDYDLISANDFLEAEMHLLTVEEAEKRPVGLGRKEPEPLEKPNRPNTSFNWFMNPLKSFVFFIWRNYKWYIIGLLVIAILALFIFLILYTMPQFISEKIING</sequence>
<evidence type="ECO:0000256" key="9">
    <source>
        <dbReference type="SAM" id="Phobius"/>
    </source>
</evidence>